<dbReference type="InterPro" id="IPR019133">
    <property type="entry name" value="MIC60"/>
</dbReference>
<dbReference type="OrthoDB" id="10261039at2759"/>
<feature type="region of interest" description="Disordered" evidence="9">
    <location>
        <begin position="1"/>
        <end position="24"/>
    </location>
</feature>
<dbReference type="EMBL" id="JAACNH010000001">
    <property type="protein sequence ID" value="KAG8453353.1"/>
    <property type="molecule type" value="Genomic_DNA"/>
</dbReference>
<comment type="subcellular location">
    <subcellularLocation>
        <location evidence="7">Mitochondrion inner membrane</location>
        <topology evidence="7">Single-pass membrane protein</topology>
    </subcellularLocation>
</comment>
<keyword evidence="2 7" id="KW-0812">Transmembrane</keyword>
<organism evidence="10 11">
    <name type="scientific">Hymenochirus boettgeri</name>
    <name type="common">Congo dwarf clawed frog</name>
    <dbReference type="NCBI Taxonomy" id="247094"/>
    <lineage>
        <taxon>Eukaryota</taxon>
        <taxon>Metazoa</taxon>
        <taxon>Chordata</taxon>
        <taxon>Craniata</taxon>
        <taxon>Vertebrata</taxon>
        <taxon>Euteleostomi</taxon>
        <taxon>Amphibia</taxon>
        <taxon>Batrachia</taxon>
        <taxon>Anura</taxon>
        <taxon>Pipoidea</taxon>
        <taxon>Pipidae</taxon>
        <taxon>Pipinae</taxon>
        <taxon>Hymenochirus</taxon>
    </lineage>
</organism>
<keyword evidence="11" id="KW-1185">Reference proteome</keyword>
<dbReference type="GO" id="GO:0061617">
    <property type="term" value="C:MICOS complex"/>
    <property type="evidence" value="ECO:0007669"/>
    <property type="project" value="TreeGrafter"/>
</dbReference>
<accession>A0A8T2KAR0</accession>
<keyword evidence="6" id="KW-0472">Membrane</keyword>
<comment type="subunit">
    <text evidence="7">Component of the mitochondrial contact site and cristae organizing system (MICOS) complex.</text>
</comment>
<evidence type="ECO:0000256" key="6">
    <source>
        <dbReference type="ARBA" id="ARBA00023136"/>
    </source>
</evidence>
<comment type="function">
    <text evidence="7">Component of the MICOS complex, a large protein complex of the mitochondrial inner membrane that plays crucial roles in the maintenance of crista junctions, inner membrane architecture, and formation of contact sites to the outer membrane.</text>
</comment>
<comment type="caution">
    <text evidence="10">The sequence shown here is derived from an EMBL/GenBank/DDBJ whole genome shotgun (WGS) entry which is preliminary data.</text>
</comment>
<keyword evidence="5 7" id="KW-0496">Mitochondrion</keyword>
<evidence type="ECO:0000256" key="4">
    <source>
        <dbReference type="ARBA" id="ARBA00022989"/>
    </source>
</evidence>
<protein>
    <recommendedName>
        <fullName evidence="7">MICOS complex subunit MIC60</fullName>
    </recommendedName>
    <alternativeName>
        <fullName evidence="7">Mitofilin</fullName>
    </alternativeName>
</protein>
<evidence type="ECO:0000256" key="7">
    <source>
        <dbReference type="RuleBase" id="RU363000"/>
    </source>
</evidence>
<gene>
    <name evidence="10" type="ORF">GDO86_000114</name>
</gene>
<dbReference type="GO" id="GO:0042407">
    <property type="term" value="P:cristae formation"/>
    <property type="evidence" value="ECO:0007669"/>
    <property type="project" value="TreeGrafter"/>
</dbReference>
<evidence type="ECO:0000256" key="5">
    <source>
        <dbReference type="ARBA" id="ARBA00023128"/>
    </source>
</evidence>
<dbReference type="AlphaFoldDB" id="A0A8T2KAR0"/>
<keyword evidence="3 7" id="KW-0999">Mitochondrion inner membrane</keyword>
<dbReference type="PANTHER" id="PTHR15415:SF7">
    <property type="entry name" value="MICOS COMPLEX SUBUNIT MIC60"/>
    <property type="match status" value="1"/>
</dbReference>
<feature type="coiled-coil region" evidence="8">
    <location>
        <begin position="174"/>
        <end position="201"/>
    </location>
</feature>
<evidence type="ECO:0000256" key="2">
    <source>
        <dbReference type="ARBA" id="ARBA00022692"/>
    </source>
</evidence>
<dbReference type="Proteomes" id="UP000812440">
    <property type="component" value="Chromosome 1"/>
</dbReference>
<keyword evidence="4" id="KW-1133">Transmembrane helix</keyword>
<name>A0A8T2KAR0_9PIPI</name>
<evidence type="ECO:0000256" key="3">
    <source>
        <dbReference type="ARBA" id="ARBA00022792"/>
    </source>
</evidence>
<feature type="compositionally biased region" description="Basic and acidic residues" evidence="9">
    <location>
        <begin position="1"/>
        <end position="12"/>
    </location>
</feature>
<dbReference type="PANTHER" id="PTHR15415">
    <property type="entry name" value="MITOFILIN"/>
    <property type="match status" value="1"/>
</dbReference>
<sequence length="642" mass="72412">MKESKQPKKETLQHPPPPPPTENIEASLHVAQIISATGEALSVPAAVVHEESAKSLESMQHPVSSEEHCKECDHKTSHALRERPAEEVAARLVQQEKEEQEKIQSISALLDEALSNTAQVTLQAISTQEAAVQAISFHAQKLKEAMDESQVSTEKKSLQWRNLEDALKVRSKAVDEAADSLLKSKEEIERMQSLIDDSKKNHVNGAKPHIISAEENLHRMIVDLDNVVKKVQAAQSEAKIVAQYHELVSLAREAFQRELDSVTPEVQPGWKGLKISDLAGKLSADDLNSLIGHAHRRIDQLHKQLAEYRVREQQHIEAALEKQKLEDKKALESAVSKALEHYRSEIHLEQEKKAEEVREVMEAEMRTQLRRQAAAHSDHLKDVITVQEQELKAEFQQTLSEKLSEQELHFKRLSQEQLDGFTLDINTAYSRLKGIEQAVEGHAAAEEEARKAHHLWLSIEALKFTMKTAAGDNPCEPLETAVQGIKSSCSNNEFTEALTAAIPQESLHRGVFSEESLRARFYAVRKLARRVALIDETRNSMYQYFLSYLQSLLVYEPKEIKPPTELSPEDLDTFKLFSYASYCIERGDLELAAKFINQLKGEPRRMARDWLTEARLTLETKQIIDILSAYASAVGLGTTQVQ</sequence>
<keyword evidence="8" id="KW-0175">Coiled coil</keyword>
<dbReference type="Pfam" id="PF09731">
    <property type="entry name" value="Mitofilin"/>
    <property type="match status" value="1"/>
</dbReference>
<proteinExistence type="inferred from homology"/>
<evidence type="ECO:0000313" key="11">
    <source>
        <dbReference type="Proteomes" id="UP000812440"/>
    </source>
</evidence>
<evidence type="ECO:0000256" key="9">
    <source>
        <dbReference type="SAM" id="MobiDB-lite"/>
    </source>
</evidence>
<comment type="similarity">
    <text evidence="1 7">Belongs to the MICOS complex subunit Mic60 family.</text>
</comment>
<evidence type="ECO:0000313" key="10">
    <source>
        <dbReference type="EMBL" id="KAG8453353.1"/>
    </source>
</evidence>
<evidence type="ECO:0000256" key="8">
    <source>
        <dbReference type="SAM" id="Coils"/>
    </source>
</evidence>
<evidence type="ECO:0000256" key="1">
    <source>
        <dbReference type="ARBA" id="ARBA00010877"/>
    </source>
</evidence>
<reference evidence="10" key="1">
    <citation type="thesis" date="2020" institute="ProQuest LLC" country="789 East Eisenhower Parkway, Ann Arbor, MI, USA">
        <title>Comparative Genomics and Chromosome Evolution.</title>
        <authorList>
            <person name="Mudd A.B."/>
        </authorList>
    </citation>
    <scope>NUCLEOTIDE SEQUENCE</scope>
    <source>
        <strain evidence="10">Female2</strain>
        <tissue evidence="10">Blood</tissue>
    </source>
</reference>